<evidence type="ECO:0000313" key="2">
    <source>
        <dbReference type="EMBL" id="MPR30022.1"/>
    </source>
</evidence>
<dbReference type="RefSeq" id="WP_152716887.1">
    <property type="nucleotide sequence ID" value="NZ_VOSJ01000324.1"/>
</dbReference>
<dbReference type="Proteomes" id="UP000403266">
    <property type="component" value="Unassembled WGS sequence"/>
</dbReference>
<dbReference type="AlphaFoldDB" id="A0A5N7MSP1"/>
<evidence type="ECO:0000313" key="3">
    <source>
        <dbReference type="Proteomes" id="UP000403266"/>
    </source>
</evidence>
<accession>A0A5N7MSP1</accession>
<proteinExistence type="predicted"/>
<keyword evidence="3" id="KW-1185">Reference proteome</keyword>
<organism evidence="2 3">
    <name type="scientific">Microvirga tunisiensis</name>
    <dbReference type="NCBI Taxonomy" id="2108360"/>
    <lineage>
        <taxon>Bacteria</taxon>
        <taxon>Pseudomonadati</taxon>
        <taxon>Pseudomonadota</taxon>
        <taxon>Alphaproteobacteria</taxon>
        <taxon>Hyphomicrobiales</taxon>
        <taxon>Methylobacteriaceae</taxon>
        <taxon>Microvirga</taxon>
    </lineage>
</organism>
<reference evidence="2 3" key="1">
    <citation type="journal article" date="2019" name="Syst. Appl. Microbiol.">
        <title>Microvirga tunisiensis sp. nov., a root nodule symbiotic bacterium isolated from Lupinus micranthus and L. luteus grown in Northern Tunisia.</title>
        <authorList>
            <person name="Msaddak A."/>
            <person name="Rejili M."/>
            <person name="Duran D."/>
            <person name="Mars M."/>
            <person name="Palacios J.M."/>
            <person name="Ruiz-Argueso T."/>
            <person name="Rey L."/>
            <person name="Imperial J."/>
        </authorList>
    </citation>
    <scope>NUCLEOTIDE SEQUENCE [LARGE SCALE GENOMIC DNA]</scope>
    <source>
        <strain evidence="2 3">Lmie10</strain>
    </source>
</reference>
<evidence type="ECO:0000256" key="1">
    <source>
        <dbReference type="SAM" id="Coils"/>
    </source>
</evidence>
<keyword evidence="1" id="KW-0175">Coiled coil</keyword>
<dbReference type="EMBL" id="VOSK01000298">
    <property type="protein sequence ID" value="MPR30022.1"/>
    <property type="molecule type" value="Genomic_DNA"/>
</dbReference>
<name>A0A5N7MSP1_9HYPH</name>
<dbReference type="OrthoDB" id="9928136at2"/>
<protein>
    <recommendedName>
        <fullName evidence="4">Accessory factor UbiK family protein</fullName>
    </recommendedName>
</protein>
<comment type="caution">
    <text evidence="2">The sequence shown here is derived from an EMBL/GenBank/DDBJ whole genome shotgun (WGS) entry which is preliminary data.</text>
</comment>
<gene>
    <name evidence="2" type="ORF">FS320_34435</name>
</gene>
<feature type="coiled-coil region" evidence="1">
    <location>
        <begin position="57"/>
        <end position="84"/>
    </location>
</feature>
<evidence type="ECO:0008006" key="4">
    <source>
        <dbReference type="Google" id="ProtNLM"/>
    </source>
</evidence>
<sequence>MTMHPNAFAGMLAYGMTNMLMSAGRAVTEARQARIQDAWSTALASARGDAHQMSQIAVAAIDRVGELEEEVARLRRALRQRTDALKAIAR</sequence>